<accession>A0A9N9EPB7</accession>
<name>A0A9N9EPB7_9GLOM</name>
<evidence type="ECO:0000313" key="4">
    <source>
        <dbReference type="Proteomes" id="UP000789396"/>
    </source>
</evidence>
<protein>
    <submittedName>
        <fullName evidence="3">6078_t:CDS:1</fullName>
    </submittedName>
</protein>
<reference evidence="3" key="1">
    <citation type="submission" date="2021-06" db="EMBL/GenBank/DDBJ databases">
        <authorList>
            <person name="Kallberg Y."/>
            <person name="Tangrot J."/>
            <person name="Rosling A."/>
        </authorList>
    </citation>
    <scope>NUCLEOTIDE SEQUENCE</scope>
    <source>
        <strain evidence="3">IN212</strain>
    </source>
</reference>
<feature type="region of interest" description="Disordered" evidence="2">
    <location>
        <begin position="330"/>
        <end position="360"/>
    </location>
</feature>
<feature type="compositionally biased region" description="Basic and acidic residues" evidence="2">
    <location>
        <begin position="444"/>
        <end position="453"/>
    </location>
</feature>
<keyword evidence="1" id="KW-0175">Coiled coil</keyword>
<feature type="region of interest" description="Disordered" evidence="2">
    <location>
        <begin position="536"/>
        <end position="555"/>
    </location>
</feature>
<feature type="non-terminal residue" evidence="3">
    <location>
        <position position="620"/>
    </location>
</feature>
<feature type="compositionally biased region" description="Basic and acidic residues" evidence="2">
    <location>
        <begin position="339"/>
        <end position="350"/>
    </location>
</feature>
<evidence type="ECO:0000256" key="2">
    <source>
        <dbReference type="SAM" id="MobiDB-lite"/>
    </source>
</evidence>
<dbReference type="Proteomes" id="UP000789396">
    <property type="component" value="Unassembled WGS sequence"/>
</dbReference>
<sequence>LPEIIKKRDEKKLLEIWGDYGFSKEKKKQELAQEFTGLNSILYRRLIEKANTLRETSTGAKIYSHVTATVFSAIPFLTAVESSRGITIIDDLQKDLEKRFTPGEVREIVEEYEAETQKKLIVIKNHLENERLVADERITNLEQSLNEANAQNTALTEEKRAEEKKELENERVINAKLQKEKTALESSEQVAIRNLAEIKAEYEALQKQNQSDAELLHSYQQKIIELLALAQHKDKEIEFKQRGSKLEILRREKAALEVNLNAEKREHQSTIRTKEADVAFVQKCYEQEKADKIAAQTEKEQMLFRNIAAIFRKKQDTASVLKELVSGMKEAKNSLTKKKPQEPKEAETDKVQPVNEKTSPISEKFSEFCNSGNWEINQGLNPRLEGDIGTTSQKKRKRKQFFVPQKIAKEKEKRKAKKSAARAREKGSQEKQEKDRNQYFSSYYEKHKAEKKEQRRKNYLRNKAEREQKAREIFRQTYTADNIRVLMSFKQYNELRAEKKKRWLDLNDVSDVSQIQQLQLLAGNLVRDYYETAKRESGMKNEQREKKNREARGLEKDIEMAKFHEARGKVKCELKELEKGQENEEREEMESECGECYENKMVSVDSGLCRKCEKEETGED</sequence>
<proteinExistence type="predicted"/>
<feature type="compositionally biased region" description="Basic and acidic residues" evidence="2">
    <location>
        <begin position="422"/>
        <end position="437"/>
    </location>
</feature>
<feature type="region of interest" description="Disordered" evidence="2">
    <location>
        <begin position="379"/>
        <end position="466"/>
    </location>
</feature>
<dbReference type="OrthoDB" id="10681399at2759"/>
<evidence type="ECO:0000313" key="3">
    <source>
        <dbReference type="EMBL" id="CAG8688164.1"/>
    </source>
</evidence>
<feature type="coiled-coil region" evidence="1">
    <location>
        <begin position="124"/>
        <end position="215"/>
    </location>
</feature>
<dbReference type="AlphaFoldDB" id="A0A9N9EPB7"/>
<evidence type="ECO:0000256" key="1">
    <source>
        <dbReference type="SAM" id="Coils"/>
    </source>
</evidence>
<comment type="caution">
    <text evidence="3">The sequence shown here is derived from an EMBL/GenBank/DDBJ whole genome shotgun (WGS) entry which is preliminary data.</text>
</comment>
<keyword evidence="4" id="KW-1185">Reference proteome</keyword>
<organism evidence="3 4">
    <name type="scientific">Racocetra fulgida</name>
    <dbReference type="NCBI Taxonomy" id="60492"/>
    <lineage>
        <taxon>Eukaryota</taxon>
        <taxon>Fungi</taxon>
        <taxon>Fungi incertae sedis</taxon>
        <taxon>Mucoromycota</taxon>
        <taxon>Glomeromycotina</taxon>
        <taxon>Glomeromycetes</taxon>
        <taxon>Diversisporales</taxon>
        <taxon>Gigasporaceae</taxon>
        <taxon>Racocetra</taxon>
    </lineage>
</organism>
<dbReference type="EMBL" id="CAJVPZ010018474">
    <property type="protein sequence ID" value="CAG8688164.1"/>
    <property type="molecule type" value="Genomic_DNA"/>
</dbReference>
<gene>
    <name evidence="3" type="ORF">RFULGI_LOCUS9874</name>
</gene>